<organism evidence="4 5">
    <name type="scientific">Clostridium acetireducens DSM 10703</name>
    <dbReference type="NCBI Taxonomy" id="1121290"/>
    <lineage>
        <taxon>Bacteria</taxon>
        <taxon>Bacillati</taxon>
        <taxon>Bacillota</taxon>
        <taxon>Clostridia</taxon>
        <taxon>Eubacteriales</taxon>
        <taxon>Clostridiaceae</taxon>
        <taxon>Clostridium</taxon>
    </lineage>
</organism>
<dbReference type="OrthoDB" id="9804747at2"/>
<dbReference type="SUPFAM" id="SSF55785">
    <property type="entry name" value="PYP-like sensor domain (PAS domain)"/>
    <property type="match status" value="1"/>
</dbReference>
<dbReference type="NCBIfam" id="TIGR00254">
    <property type="entry name" value="GGDEF"/>
    <property type="match status" value="1"/>
</dbReference>
<sequence>MLKLHPKIKFEYLNFAVKEILGYNSKEIYDNPNIIFDKLYYKGKKFKKEDLFNNITPDYKNPVILTCISKNGNKVWLEFRNVPTYENNNLIFIEGIARDITRHILIEEKLKYISLHDGLTGLYNRNYFENLINNYDRNNTPNVGIIMCDIDGLKIINDTLGHSEGDKILIEAALVLKNACSNKYPVARIGGDEFAISIENCTDKKIENLNKNIQNSVDEYNSKNLDFHLSISTGFYFRKGFSKPMNEIFKKADNNMYSNKLNRKQSSRNSIIKTLMKTLEVRDFITEGHAERMKDLGFKFAVHLNLPTKTVNDICLLAQFHDIGKVGINDSILKKCGPLNDLEKNEMKRHCEIGYRISNSSKELMHISDLILKHHEWWNGYGYPLKIKEEDIPLECRIVSILDAYDAMISDRPYRKAMKKEEAIKELIKFKGIQFDPNLVEKFIEMVKKENI</sequence>
<dbReference type="Gene3D" id="3.30.70.270">
    <property type="match status" value="1"/>
</dbReference>
<proteinExistence type="predicted"/>
<protein>
    <submittedName>
        <fullName evidence="4">Cyclic di-GMP phosphodiesterase response regulator RpfG</fullName>
        <ecNumber evidence="4">3.1.4.52</ecNumber>
    </submittedName>
</protein>
<evidence type="ECO:0000259" key="3">
    <source>
        <dbReference type="PROSITE" id="PS51832"/>
    </source>
</evidence>
<evidence type="ECO:0000259" key="1">
    <source>
        <dbReference type="PROSITE" id="PS50113"/>
    </source>
</evidence>
<dbReference type="Gene3D" id="1.10.3210.10">
    <property type="entry name" value="Hypothetical protein af1432"/>
    <property type="match status" value="1"/>
</dbReference>
<keyword evidence="4" id="KW-0378">Hydrolase</keyword>
<comment type="caution">
    <text evidence="4">The sequence shown here is derived from an EMBL/GenBank/DDBJ whole genome shotgun (WGS) entry which is preliminary data.</text>
</comment>
<feature type="domain" description="GGDEF" evidence="2">
    <location>
        <begin position="141"/>
        <end position="276"/>
    </location>
</feature>
<dbReference type="PANTHER" id="PTHR43155">
    <property type="entry name" value="CYCLIC DI-GMP PHOSPHODIESTERASE PA4108-RELATED"/>
    <property type="match status" value="1"/>
</dbReference>
<dbReference type="SUPFAM" id="SSF109604">
    <property type="entry name" value="HD-domain/PDEase-like"/>
    <property type="match status" value="1"/>
</dbReference>
<dbReference type="EC" id="3.1.4.52" evidence="4"/>
<dbReference type="SMART" id="SM00471">
    <property type="entry name" value="HDc"/>
    <property type="match status" value="1"/>
</dbReference>
<dbReference type="GO" id="GO:0071111">
    <property type="term" value="F:cyclic-guanylate-specific phosphodiesterase activity"/>
    <property type="evidence" value="ECO:0007669"/>
    <property type="project" value="UniProtKB-EC"/>
</dbReference>
<gene>
    <name evidence="4" type="primary">rpfG_1</name>
    <name evidence="4" type="ORF">CLOACE_07560</name>
</gene>
<dbReference type="Gene3D" id="3.30.450.20">
    <property type="entry name" value="PAS domain"/>
    <property type="match status" value="1"/>
</dbReference>
<dbReference type="PROSITE" id="PS51832">
    <property type="entry name" value="HD_GYP"/>
    <property type="match status" value="1"/>
</dbReference>
<dbReference type="InterPro" id="IPR043128">
    <property type="entry name" value="Rev_trsase/Diguanyl_cyclase"/>
</dbReference>
<dbReference type="PROSITE" id="PS50113">
    <property type="entry name" value="PAC"/>
    <property type="match status" value="1"/>
</dbReference>
<dbReference type="InterPro" id="IPR000160">
    <property type="entry name" value="GGDEF_dom"/>
</dbReference>
<dbReference type="RefSeq" id="WP_070109712.1">
    <property type="nucleotide sequence ID" value="NZ_LZFO01000008.1"/>
</dbReference>
<name>A0A1E8F0E0_9CLOT</name>
<dbReference type="STRING" id="1121290.CLAOCE_07560"/>
<dbReference type="InterPro" id="IPR003607">
    <property type="entry name" value="HD/PDEase_dom"/>
</dbReference>
<evidence type="ECO:0000313" key="4">
    <source>
        <dbReference type="EMBL" id="OFI06773.1"/>
    </source>
</evidence>
<dbReference type="PANTHER" id="PTHR43155:SF2">
    <property type="entry name" value="CYCLIC DI-GMP PHOSPHODIESTERASE PA4108"/>
    <property type="match status" value="1"/>
</dbReference>
<dbReference type="InterPro" id="IPR000700">
    <property type="entry name" value="PAS-assoc_C"/>
</dbReference>
<evidence type="ECO:0000259" key="2">
    <source>
        <dbReference type="PROSITE" id="PS50887"/>
    </source>
</evidence>
<dbReference type="Proteomes" id="UP000175744">
    <property type="component" value="Unassembled WGS sequence"/>
</dbReference>
<dbReference type="CDD" id="cd00077">
    <property type="entry name" value="HDc"/>
    <property type="match status" value="1"/>
</dbReference>
<feature type="domain" description="HD-GYP" evidence="3">
    <location>
        <begin position="264"/>
        <end position="452"/>
    </location>
</feature>
<dbReference type="NCBIfam" id="TIGR00229">
    <property type="entry name" value="sensory_box"/>
    <property type="match status" value="1"/>
</dbReference>
<dbReference type="AlphaFoldDB" id="A0A1E8F0E0"/>
<dbReference type="Pfam" id="PF00990">
    <property type="entry name" value="GGDEF"/>
    <property type="match status" value="1"/>
</dbReference>
<dbReference type="SMART" id="SM00267">
    <property type="entry name" value="GGDEF"/>
    <property type="match status" value="1"/>
</dbReference>
<feature type="domain" description="PAC" evidence="1">
    <location>
        <begin position="61"/>
        <end position="112"/>
    </location>
</feature>
<dbReference type="InterPro" id="IPR035965">
    <property type="entry name" value="PAS-like_dom_sf"/>
</dbReference>
<keyword evidence="5" id="KW-1185">Reference proteome</keyword>
<dbReference type="InterPro" id="IPR037522">
    <property type="entry name" value="HD_GYP_dom"/>
</dbReference>
<dbReference type="CDD" id="cd01949">
    <property type="entry name" value="GGDEF"/>
    <property type="match status" value="1"/>
</dbReference>
<evidence type="ECO:0000313" key="5">
    <source>
        <dbReference type="Proteomes" id="UP000175744"/>
    </source>
</evidence>
<accession>A0A1E8F0E0</accession>
<dbReference type="EMBL" id="LZFO01000008">
    <property type="protein sequence ID" value="OFI06773.1"/>
    <property type="molecule type" value="Genomic_DNA"/>
</dbReference>
<dbReference type="SUPFAM" id="SSF55073">
    <property type="entry name" value="Nucleotide cyclase"/>
    <property type="match status" value="1"/>
</dbReference>
<reference evidence="4 5" key="1">
    <citation type="submission" date="2016-06" db="EMBL/GenBank/DDBJ databases">
        <title>Genome sequence of Clostridium acetireducens DSM 10703.</title>
        <authorList>
            <person name="Poehlein A."/>
            <person name="Fluechter S."/>
            <person name="Duerre P."/>
            <person name="Daniel R."/>
        </authorList>
    </citation>
    <scope>NUCLEOTIDE SEQUENCE [LARGE SCALE GENOMIC DNA]</scope>
    <source>
        <strain evidence="4 5">DSM 10703</strain>
    </source>
</reference>
<dbReference type="Pfam" id="PF13487">
    <property type="entry name" value="HD_5"/>
    <property type="match status" value="1"/>
</dbReference>
<dbReference type="InterPro" id="IPR000014">
    <property type="entry name" value="PAS"/>
</dbReference>
<dbReference type="PROSITE" id="PS50887">
    <property type="entry name" value="GGDEF"/>
    <property type="match status" value="1"/>
</dbReference>
<dbReference type="InterPro" id="IPR029787">
    <property type="entry name" value="Nucleotide_cyclase"/>
</dbReference>